<gene>
    <name evidence="2" type="ORF">BDA99DRAFT_539817</name>
</gene>
<keyword evidence="3" id="KW-1185">Reference proteome</keyword>
<name>A0AAD5K4X4_9FUNG</name>
<protein>
    <submittedName>
        <fullName evidence="2">Uncharacterized protein</fullName>
    </submittedName>
</protein>
<feature type="compositionally biased region" description="Polar residues" evidence="1">
    <location>
        <begin position="94"/>
        <end position="107"/>
    </location>
</feature>
<evidence type="ECO:0000313" key="2">
    <source>
        <dbReference type="EMBL" id="KAI9255670.1"/>
    </source>
</evidence>
<evidence type="ECO:0000313" key="3">
    <source>
        <dbReference type="Proteomes" id="UP001209540"/>
    </source>
</evidence>
<dbReference type="EMBL" id="JAIXMP010000022">
    <property type="protein sequence ID" value="KAI9255670.1"/>
    <property type="molecule type" value="Genomic_DNA"/>
</dbReference>
<reference evidence="2" key="2">
    <citation type="submission" date="2023-02" db="EMBL/GenBank/DDBJ databases">
        <authorList>
            <consortium name="DOE Joint Genome Institute"/>
            <person name="Mondo S.J."/>
            <person name="Chang Y."/>
            <person name="Wang Y."/>
            <person name="Ahrendt S."/>
            <person name="Andreopoulos W."/>
            <person name="Barry K."/>
            <person name="Beard J."/>
            <person name="Benny G.L."/>
            <person name="Blankenship S."/>
            <person name="Bonito G."/>
            <person name="Cuomo C."/>
            <person name="Desiro A."/>
            <person name="Gervers K.A."/>
            <person name="Hundley H."/>
            <person name="Kuo A."/>
            <person name="LaButti K."/>
            <person name="Lang B.F."/>
            <person name="Lipzen A."/>
            <person name="O'Donnell K."/>
            <person name="Pangilinan J."/>
            <person name="Reynolds N."/>
            <person name="Sandor L."/>
            <person name="Smith M.W."/>
            <person name="Tsang A."/>
            <person name="Grigoriev I.V."/>
            <person name="Stajich J.E."/>
            <person name="Spatafora J.W."/>
        </authorList>
    </citation>
    <scope>NUCLEOTIDE SEQUENCE</scope>
    <source>
        <strain evidence="2">RSA 2281</strain>
    </source>
</reference>
<accession>A0AAD5K4X4</accession>
<feature type="region of interest" description="Disordered" evidence="1">
    <location>
        <begin position="94"/>
        <end position="113"/>
    </location>
</feature>
<comment type="caution">
    <text evidence="2">The sequence shown here is derived from an EMBL/GenBank/DDBJ whole genome shotgun (WGS) entry which is preliminary data.</text>
</comment>
<dbReference type="Proteomes" id="UP001209540">
    <property type="component" value="Unassembled WGS sequence"/>
</dbReference>
<proteinExistence type="predicted"/>
<reference evidence="2" key="1">
    <citation type="journal article" date="2022" name="IScience">
        <title>Evolution of zygomycete secretomes and the origins of terrestrial fungal ecologies.</title>
        <authorList>
            <person name="Chang Y."/>
            <person name="Wang Y."/>
            <person name="Mondo S."/>
            <person name="Ahrendt S."/>
            <person name="Andreopoulos W."/>
            <person name="Barry K."/>
            <person name="Beard J."/>
            <person name="Benny G.L."/>
            <person name="Blankenship S."/>
            <person name="Bonito G."/>
            <person name="Cuomo C."/>
            <person name="Desiro A."/>
            <person name="Gervers K.A."/>
            <person name="Hundley H."/>
            <person name="Kuo A."/>
            <person name="LaButti K."/>
            <person name="Lang B.F."/>
            <person name="Lipzen A."/>
            <person name="O'Donnell K."/>
            <person name="Pangilinan J."/>
            <person name="Reynolds N."/>
            <person name="Sandor L."/>
            <person name="Smith M.E."/>
            <person name="Tsang A."/>
            <person name="Grigoriev I.V."/>
            <person name="Stajich J.E."/>
            <person name="Spatafora J.W."/>
        </authorList>
    </citation>
    <scope>NUCLEOTIDE SEQUENCE</scope>
    <source>
        <strain evidence="2">RSA 2281</strain>
    </source>
</reference>
<evidence type="ECO:0000256" key="1">
    <source>
        <dbReference type="SAM" id="MobiDB-lite"/>
    </source>
</evidence>
<sequence>MMINKSPNKLKKNGLLLIVHLPGSVLDTVSTYLSRHDCFECLPVCTTFYTAFLPTVYMHICFSKINQMYAFLSAIERAAFIRLMVTRKSNPTTSNAEATIVGNSSSNDTDDTETAASSLLPLERLTTKIMLKSQVHSWTFADDLQQLFLLCNIQAIILYLQELNVTKISNSRVGGIASTYRYLDMLRTMTQVVSPGINYLDRGNNNSTNETTAARLAIIKSMYKVPDMTNLTSLSLYYDNSHYSGT</sequence>
<organism evidence="2 3">
    <name type="scientific">Phascolomyces articulosus</name>
    <dbReference type="NCBI Taxonomy" id="60185"/>
    <lineage>
        <taxon>Eukaryota</taxon>
        <taxon>Fungi</taxon>
        <taxon>Fungi incertae sedis</taxon>
        <taxon>Mucoromycota</taxon>
        <taxon>Mucoromycotina</taxon>
        <taxon>Mucoromycetes</taxon>
        <taxon>Mucorales</taxon>
        <taxon>Lichtheimiaceae</taxon>
        <taxon>Phascolomyces</taxon>
    </lineage>
</organism>
<dbReference type="AlphaFoldDB" id="A0AAD5K4X4"/>